<name>A0A5N6PZK7_9ASTR</name>
<dbReference type="InterPro" id="IPR012337">
    <property type="entry name" value="RNaseH-like_sf"/>
</dbReference>
<protein>
    <recommendedName>
        <fullName evidence="3">Reverse transcriptase Ty1/copia-type domain-containing protein</fullName>
    </recommendedName>
</protein>
<dbReference type="Proteomes" id="UP000326396">
    <property type="component" value="Linkage Group LG1"/>
</dbReference>
<dbReference type="PANTHER" id="PTHR11439">
    <property type="entry name" value="GAG-POL-RELATED RETROTRANSPOSON"/>
    <property type="match status" value="1"/>
</dbReference>
<gene>
    <name evidence="1" type="ORF">E3N88_00234</name>
</gene>
<dbReference type="OrthoDB" id="1935999at2759"/>
<organism evidence="1 2">
    <name type="scientific">Mikania micrantha</name>
    <name type="common">bitter vine</name>
    <dbReference type="NCBI Taxonomy" id="192012"/>
    <lineage>
        <taxon>Eukaryota</taxon>
        <taxon>Viridiplantae</taxon>
        <taxon>Streptophyta</taxon>
        <taxon>Embryophyta</taxon>
        <taxon>Tracheophyta</taxon>
        <taxon>Spermatophyta</taxon>
        <taxon>Magnoliopsida</taxon>
        <taxon>eudicotyledons</taxon>
        <taxon>Gunneridae</taxon>
        <taxon>Pentapetalae</taxon>
        <taxon>asterids</taxon>
        <taxon>campanulids</taxon>
        <taxon>Asterales</taxon>
        <taxon>Asteraceae</taxon>
        <taxon>Asteroideae</taxon>
        <taxon>Heliantheae alliance</taxon>
        <taxon>Eupatorieae</taxon>
        <taxon>Mikania</taxon>
    </lineage>
</organism>
<dbReference type="SUPFAM" id="SSF53098">
    <property type="entry name" value="Ribonuclease H-like"/>
    <property type="match status" value="1"/>
</dbReference>
<sequence>MGYSDSSYSVDQDDGKSTTGVVFFYNEKPITWLSKKQPTVALSSCEAEFMAATSAACQAIWLRGLIAEITGREEQQVIIKVDNKSAIALMKNLVFHGRSKHINTRFHYIRECVERNQIKVEHISGEEQRADILTKALPKLRFAEMRNLLGIEKFEESKP</sequence>
<dbReference type="GO" id="GO:0003676">
    <property type="term" value="F:nucleic acid binding"/>
    <property type="evidence" value="ECO:0007669"/>
    <property type="project" value="InterPro"/>
</dbReference>
<keyword evidence="2" id="KW-1185">Reference proteome</keyword>
<evidence type="ECO:0000313" key="1">
    <source>
        <dbReference type="EMBL" id="KAD7477098.1"/>
    </source>
</evidence>
<dbReference type="PANTHER" id="PTHR11439:SF515">
    <property type="entry name" value="GAG-POL POLYPROTEIN"/>
    <property type="match status" value="1"/>
</dbReference>
<evidence type="ECO:0000313" key="2">
    <source>
        <dbReference type="Proteomes" id="UP000326396"/>
    </source>
</evidence>
<dbReference type="AlphaFoldDB" id="A0A5N6PZK7"/>
<dbReference type="Gene3D" id="3.30.420.10">
    <property type="entry name" value="Ribonuclease H-like superfamily/Ribonuclease H"/>
    <property type="match status" value="1"/>
</dbReference>
<dbReference type="EMBL" id="SZYD01000001">
    <property type="protein sequence ID" value="KAD7477098.1"/>
    <property type="molecule type" value="Genomic_DNA"/>
</dbReference>
<accession>A0A5N6PZK7</accession>
<dbReference type="InterPro" id="IPR036397">
    <property type="entry name" value="RNaseH_sf"/>
</dbReference>
<evidence type="ECO:0008006" key="3">
    <source>
        <dbReference type="Google" id="ProtNLM"/>
    </source>
</evidence>
<dbReference type="CDD" id="cd09272">
    <property type="entry name" value="RNase_HI_RT_Ty1"/>
    <property type="match status" value="1"/>
</dbReference>
<proteinExistence type="predicted"/>
<comment type="caution">
    <text evidence="1">The sequence shown here is derived from an EMBL/GenBank/DDBJ whole genome shotgun (WGS) entry which is preliminary data.</text>
</comment>
<reference evidence="1 2" key="1">
    <citation type="submission" date="2019-05" db="EMBL/GenBank/DDBJ databases">
        <title>Mikania micrantha, genome provides insights into the molecular mechanism of rapid growth.</title>
        <authorList>
            <person name="Liu B."/>
        </authorList>
    </citation>
    <scope>NUCLEOTIDE SEQUENCE [LARGE SCALE GENOMIC DNA]</scope>
    <source>
        <strain evidence="1">NLD-2019</strain>
        <tissue evidence="1">Leaf</tissue>
    </source>
</reference>